<keyword evidence="1" id="KW-0378">Hydrolase</keyword>
<keyword evidence="1" id="KW-0121">Carboxypeptidase</keyword>
<keyword evidence="2" id="KW-1185">Reference proteome</keyword>
<dbReference type="Proteomes" id="UP000295221">
    <property type="component" value="Unassembled WGS sequence"/>
</dbReference>
<dbReference type="RefSeq" id="WP_132435292.1">
    <property type="nucleotide sequence ID" value="NZ_SLWK01000018.1"/>
</dbReference>
<reference evidence="1 2" key="1">
    <citation type="submission" date="2019-03" db="EMBL/GenBank/DDBJ databases">
        <title>Genomic Encyclopedia of Type Strains, Phase IV (KMG-IV): sequencing the most valuable type-strain genomes for metagenomic binning, comparative biology and taxonomic classification.</title>
        <authorList>
            <person name="Goeker M."/>
        </authorList>
    </citation>
    <scope>NUCLEOTIDE SEQUENCE [LARGE SCALE GENOMIC DNA]</scope>
    <source>
        <strain evidence="1 2">DSM 24179</strain>
    </source>
</reference>
<organism evidence="1 2">
    <name type="scientific">Natronoflexus pectinivorans</name>
    <dbReference type="NCBI Taxonomy" id="682526"/>
    <lineage>
        <taxon>Bacteria</taxon>
        <taxon>Pseudomonadati</taxon>
        <taxon>Bacteroidota</taxon>
        <taxon>Bacteroidia</taxon>
        <taxon>Marinilabiliales</taxon>
        <taxon>Marinilabiliaceae</taxon>
        <taxon>Natronoflexus</taxon>
    </lineage>
</organism>
<evidence type="ECO:0000313" key="2">
    <source>
        <dbReference type="Proteomes" id="UP000295221"/>
    </source>
</evidence>
<sequence>MHFILSHKRVVKKIIALLILMHCLAIVTFTQHFEGKIFCNQTGKPLEFVNIGLIETDIGTVSDSSGVFNLFIDDRYDQESLKFSIIGYQSVTFLARELKNLQQHHIYLTPKTYQIHEVQITNSKRRPRRYGTPVTTNNHMAFAINELGTYKLWPFETGVLIDAKRQVLIRSVHINIHQLTFDKIQLKFNIYQIDEKTGSHPNSILAEPILVSLKKEDVGDTIYFDVSEYAIIVKGQILVTIELKCYEGQGIFSIRTELFKGEHFIRPSTNHPFIHQNGLPGIYFYGETVR</sequence>
<comment type="caution">
    <text evidence="1">The sequence shown here is derived from an EMBL/GenBank/DDBJ whole genome shotgun (WGS) entry which is preliminary data.</text>
</comment>
<dbReference type="SUPFAM" id="SSF49464">
    <property type="entry name" value="Carboxypeptidase regulatory domain-like"/>
    <property type="match status" value="1"/>
</dbReference>
<dbReference type="Pfam" id="PF13715">
    <property type="entry name" value="CarbopepD_reg_2"/>
    <property type="match status" value="1"/>
</dbReference>
<dbReference type="AlphaFoldDB" id="A0A4R2G9I0"/>
<gene>
    <name evidence="1" type="ORF">EV194_11822</name>
</gene>
<dbReference type="GO" id="GO:0004180">
    <property type="term" value="F:carboxypeptidase activity"/>
    <property type="evidence" value="ECO:0007669"/>
    <property type="project" value="UniProtKB-KW"/>
</dbReference>
<dbReference type="EMBL" id="SLWK01000018">
    <property type="protein sequence ID" value="TCO04433.1"/>
    <property type="molecule type" value="Genomic_DNA"/>
</dbReference>
<protein>
    <submittedName>
        <fullName evidence="1">Carboxypeptidase-like protein</fullName>
    </submittedName>
</protein>
<dbReference type="OrthoDB" id="1079187at2"/>
<keyword evidence="1" id="KW-0645">Protease</keyword>
<evidence type="ECO:0000313" key="1">
    <source>
        <dbReference type="EMBL" id="TCO04433.1"/>
    </source>
</evidence>
<dbReference type="InterPro" id="IPR008969">
    <property type="entry name" value="CarboxyPept-like_regulatory"/>
</dbReference>
<proteinExistence type="predicted"/>
<name>A0A4R2G9I0_9BACT</name>
<accession>A0A4R2G9I0</accession>